<dbReference type="Proteomes" id="UP001281024">
    <property type="component" value="Unassembled WGS sequence"/>
</dbReference>
<sequence length="156" mass="17890">MKEINDVQELREVIKEIKKANHIKSADLKLRVRDSLNFIGIIDLTVYNLNANTMAALKEIKDLQVNQVEEDDPMTDYFTGGHISVNTYYEDQTKEQAEEIFLSRKIKSIYFVEDGKIMQEGVPGYPSIVSKDIQGLGNYVIYDVVETLKNEVLERA</sequence>
<reference evidence="1" key="1">
    <citation type="submission" date="2019-10" db="EMBL/GenBank/DDBJ databases">
        <title>Malate fermentation in French cider.</title>
        <authorList>
            <person name="Cousin F.J."/>
            <person name="Medina Fernandez S."/>
            <person name="Misery B."/>
            <person name="Laplace J.-M."/>
            <person name="Cretenet M."/>
        </authorList>
    </citation>
    <scope>NUCLEOTIDE SEQUENCE</scope>
    <source>
        <strain evidence="1">UCMA15129</strain>
    </source>
</reference>
<proteinExistence type="predicted"/>
<evidence type="ECO:0000313" key="2">
    <source>
        <dbReference type="Proteomes" id="UP001281024"/>
    </source>
</evidence>
<dbReference type="RefSeq" id="WP_317768235.1">
    <property type="nucleotide sequence ID" value="NZ_WERV01000004.1"/>
</dbReference>
<protein>
    <submittedName>
        <fullName evidence="1">Uncharacterized protein</fullName>
    </submittedName>
</protein>
<evidence type="ECO:0000313" key="1">
    <source>
        <dbReference type="EMBL" id="MDV7715271.1"/>
    </source>
</evidence>
<name>A0AAJ2P470_OENOE</name>
<accession>A0AAJ2P470</accession>
<gene>
    <name evidence="1" type="ORF">GA838_05805</name>
</gene>
<dbReference type="EMBL" id="WERV01000004">
    <property type="protein sequence ID" value="MDV7715271.1"/>
    <property type="molecule type" value="Genomic_DNA"/>
</dbReference>
<comment type="caution">
    <text evidence="1">The sequence shown here is derived from an EMBL/GenBank/DDBJ whole genome shotgun (WGS) entry which is preliminary data.</text>
</comment>
<dbReference type="AlphaFoldDB" id="A0AAJ2P470"/>
<organism evidence="1 2">
    <name type="scientific">Oenococcus oeni</name>
    <name type="common">Leuconostoc oenos</name>
    <dbReference type="NCBI Taxonomy" id="1247"/>
    <lineage>
        <taxon>Bacteria</taxon>
        <taxon>Bacillati</taxon>
        <taxon>Bacillota</taxon>
        <taxon>Bacilli</taxon>
        <taxon>Lactobacillales</taxon>
        <taxon>Lactobacillaceae</taxon>
        <taxon>Oenococcus</taxon>
    </lineage>
</organism>